<accession>A0A7Y9Y162</accession>
<dbReference type="Proteomes" id="UP000522081">
    <property type="component" value="Unassembled WGS sequence"/>
</dbReference>
<keyword evidence="2" id="KW-1185">Reference proteome</keyword>
<reference evidence="1 2" key="1">
    <citation type="submission" date="2020-07" db="EMBL/GenBank/DDBJ databases">
        <title>Genomic Encyclopedia of Type Strains, Phase IV (KMG-IV): sequencing the most valuable type-strain genomes for metagenomic binning, comparative biology and taxonomic classification.</title>
        <authorList>
            <person name="Goeker M."/>
        </authorList>
    </citation>
    <scope>NUCLEOTIDE SEQUENCE [LARGE SCALE GENOMIC DNA]</scope>
    <source>
        <strain evidence="1 2">DSM 29043</strain>
    </source>
</reference>
<organism evidence="1 2">
    <name type="scientific">Novosphingobium marinum</name>
    <dbReference type="NCBI Taxonomy" id="1514948"/>
    <lineage>
        <taxon>Bacteria</taxon>
        <taxon>Pseudomonadati</taxon>
        <taxon>Pseudomonadota</taxon>
        <taxon>Alphaproteobacteria</taxon>
        <taxon>Sphingomonadales</taxon>
        <taxon>Sphingomonadaceae</taxon>
        <taxon>Novosphingobium</taxon>
    </lineage>
</organism>
<sequence length="357" mass="40020">MMDDFACLETGERREIIEECAARRNMSETVIEKDFWVCWTLRRLMDDAELAPYLTFKGGTSLSKSYSIIERFSEDIDLTIARDAPYVRDGASPLDDEISNKERGRRTETLKSNAQRFVHEAVAPRLRQAIEEVLQGGEGWKLVPDPDDNDRQTLLFIYPPTSGYGLSYGNDYGGRADADYIKPRIKLEFGARGDPEPSEILPLSPYIAEEFPDLMPSAQVKVPTLAVERTFFEKATILHALAHNGRLRPAMSRHYYDTFMLARAGIAARAAADPALLASVVRNKSLMFPDKKASYETANLTGLTLLPRDEDLPELRKDYAAMEVMFAGARPKFDELLEGLAELQGQLRDQGAIGDDA</sequence>
<proteinExistence type="predicted"/>
<dbReference type="InterPro" id="IPR014942">
    <property type="entry name" value="AbiEii"/>
</dbReference>
<comment type="caution">
    <text evidence="1">The sequence shown here is derived from an EMBL/GenBank/DDBJ whole genome shotgun (WGS) entry which is preliminary data.</text>
</comment>
<protein>
    <recommendedName>
        <fullName evidence="3">Nucleotidyl transferase AbiEii/AbiGii toxin family protein</fullName>
    </recommendedName>
</protein>
<name>A0A7Y9Y162_9SPHN</name>
<dbReference type="EMBL" id="JACBZF010000006">
    <property type="protein sequence ID" value="NYH96721.1"/>
    <property type="molecule type" value="Genomic_DNA"/>
</dbReference>
<dbReference type="RefSeq" id="WP_229735661.1">
    <property type="nucleotide sequence ID" value="NZ_BMGF01000007.1"/>
</dbReference>
<evidence type="ECO:0000313" key="1">
    <source>
        <dbReference type="EMBL" id="NYH96721.1"/>
    </source>
</evidence>
<gene>
    <name evidence="1" type="ORF">FHS75_003072</name>
</gene>
<dbReference type="Gene3D" id="3.10.450.620">
    <property type="entry name" value="JHP933, nucleotidyltransferase-like core domain"/>
    <property type="match status" value="1"/>
</dbReference>
<dbReference type="AlphaFoldDB" id="A0A7Y9Y162"/>
<evidence type="ECO:0008006" key="3">
    <source>
        <dbReference type="Google" id="ProtNLM"/>
    </source>
</evidence>
<dbReference type="Pfam" id="PF08843">
    <property type="entry name" value="AbiEii"/>
    <property type="match status" value="1"/>
</dbReference>
<evidence type="ECO:0000313" key="2">
    <source>
        <dbReference type="Proteomes" id="UP000522081"/>
    </source>
</evidence>